<dbReference type="PANTHER" id="PTHR37826">
    <property type="entry name" value="FLOTILLIN BAND_7_5 DOMAIN PROTEIN"/>
    <property type="match status" value="1"/>
</dbReference>
<name>A0A1H6JFX8_RUMFL</name>
<evidence type="ECO:0008006" key="4">
    <source>
        <dbReference type="Google" id="ProtNLM"/>
    </source>
</evidence>
<protein>
    <recommendedName>
        <fullName evidence="4">Replication restart DNA helicase PriA</fullName>
    </recommendedName>
</protein>
<reference evidence="2 3" key="1">
    <citation type="submission" date="2016-10" db="EMBL/GenBank/DDBJ databases">
        <authorList>
            <person name="de Groot N.N."/>
        </authorList>
    </citation>
    <scope>NUCLEOTIDE SEQUENCE [LARGE SCALE GENOMIC DNA]</scope>
    <source>
        <strain evidence="2 3">YAD2003</strain>
    </source>
</reference>
<dbReference type="OrthoDB" id="3182597at2"/>
<evidence type="ECO:0000256" key="1">
    <source>
        <dbReference type="SAM" id="Phobius"/>
    </source>
</evidence>
<feature type="transmembrane region" description="Helical" evidence="1">
    <location>
        <begin position="336"/>
        <end position="358"/>
    </location>
</feature>
<dbReference type="Proteomes" id="UP000183190">
    <property type="component" value="Unassembled WGS sequence"/>
</dbReference>
<proteinExistence type="predicted"/>
<dbReference type="Gene3D" id="2.20.28.30">
    <property type="entry name" value="RNA polymerase ii, chain L"/>
    <property type="match status" value="2"/>
</dbReference>
<evidence type="ECO:0000313" key="3">
    <source>
        <dbReference type="Proteomes" id="UP000183190"/>
    </source>
</evidence>
<dbReference type="AlphaFoldDB" id="A0A1H6JFX8"/>
<organism evidence="2 3">
    <name type="scientific">Ruminococcus flavefaciens</name>
    <dbReference type="NCBI Taxonomy" id="1265"/>
    <lineage>
        <taxon>Bacteria</taxon>
        <taxon>Bacillati</taxon>
        <taxon>Bacillota</taxon>
        <taxon>Clostridia</taxon>
        <taxon>Eubacteriales</taxon>
        <taxon>Oscillospiraceae</taxon>
        <taxon>Ruminococcus</taxon>
    </lineage>
</organism>
<dbReference type="RefSeq" id="WP_074716398.1">
    <property type="nucleotide sequence ID" value="NZ_FNWV01000005.1"/>
</dbReference>
<dbReference type="EMBL" id="FNWV01000005">
    <property type="protein sequence ID" value="SEH60805.1"/>
    <property type="molecule type" value="Genomic_DNA"/>
</dbReference>
<gene>
    <name evidence="2" type="ORF">SAMN02910265_01694</name>
</gene>
<dbReference type="PANTHER" id="PTHR37826:SF3">
    <property type="entry name" value="J DOMAIN-CONTAINING PROTEIN"/>
    <property type="match status" value="1"/>
</dbReference>
<evidence type="ECO:0000313" key="2">
    <source>
        <dbReference type="EMBL" id="SEH60805.1"/>
    </source>
</evidence>
<sequence>MSDVIEYKCPACGGKLEFDSGVQKMKCPFCESEFDVESLKDHDNALDSQKEDDMKWETSAGSEWKDGETEGMRVYTCKSCGGEIITDSTTAASKCPYCDNPVVMSGSFSGDLKPDYVIPFKFDKKAAKDALNKHLEGRKLLPKVFKDQNHIDEIKGVYVPVWLFDADVQASMIYKGEKIRHWSDNNFSYIERSYYSVQREGNVRFELVPVDGSTKMQDELMESIEPFDFKDAVDFQTAYLSGYLADKYDVSAEDSIERANERIKNTTEQVFASTVNGYNSFNKESGNISLSNGKAKYALYPVWILNTSWEGNKYTFAMNGQTGKFVGDLPVDKSAAAKWFCGIAACVTAVCFGLSFLIS</sequence>
<keyword evidence="1" id="KW-1133">Transmembrane helix</keyword>
<accession>A0A1H6JFX8</accession>
<keyword evidence="1" id="KW-0812">Transmembrane</keyword>
<keyword evidence="1" id="KW-0472">Membrane</keyword>